<dbReference type="InterPro" id="IPR018060">
    <property type="entry name" value="HTH_AraC"/>
</dbReference>
<evidence type="ECO:0000256" key="1">
    <source>
        <dbReference type="ARBA" id="ARBA00023015"/>
    </source>
</evidence>
<dbReference type="PANTHER" id="PTHR46796:SF14">
    <property type="entry name" value="TRANSCRIPTIONAL REGULATORY PROTEIN"/>
    <property type="match status" value="1"/>
</dbReference>
<evidence type="ECO:0000256" key="3">
    <source>
        <dbReference type="ARBA" id="ARBA00023163"/>
    </source>
</evidence>
<accession>A0A5E4SRQ4</accession>
<organism evidence="5 6">
    <name type="scientific">Pandoraea horticolens</name>
    <dbReference type="NCBI Taxonomy" id="2508298"/>
    <lineage>
        <taxon>Bacteria</taxon>
        <taxon>Pseudomonadati</taxon>
        <taxon>Pseudomonadota</taxon>
        <taxon>Betaproteobacteria</taxon>
        <taxon>Burkholderiales</taxon>
        <taxon>Burkholderiaceae</taxon>
        <taxon>Pandoraea</taxon>
    </lineage>
</organism>
<evidence type="ECO:0000259" key="4">
    <source>
        <dbReference type="PROSITE" id="PS01124"/>
    </source>
</evidence>
<dbReference type="AlphaFoldDB" id="A0A5E4SRQ4"/>
<dbReference type="SUPFAM" id="SSF46689">
    <property type="entry name" value="Homeodomain-like"/>
    <property type="match status" value="2"/>
</dbReference>
<evidence type="ECO:0000313" key="5">
    <source>
        <dbReference type="EMBL" id="VVD76519.1"/>
    </source>
</evidence>
<dbReference type="PANTHER" id="PTHR46796">
    <property type="entry name" value="HTH-TYPE TRANSCRIPTIONAL ACTIVATOR RHAS-RELATED"/>
    <property type="match status" value="1"/>
</dbReference>
<dbReference type="RefSeq" id="WP_246177743.1">
    <property type="nucleotide sequence ID" value="NZ_CABPSM010000002.1"/>
</dbReference>
<feature type="domain" description="HTH araC/xylS-type" evidence="4">
    <location>
        <begin position="204"/>
        <end position="303"/>
    </location>
</feature>
<dbReference type="Pfam" id="PF12833">
    <property type="entry name" value="HTH_18"/>
    <property type="match status" value="1"/>
</dbReference>
<sequence>MQLSTSTHQSVKPAIQRDSLGCLSAALRYDQALTAGDLHFYRKSSVIERTSQVVTPASARGFLVGVSLMEGHRRRIFRPNQSNMHAFEAGSIYLRNFQDDYKADMYGTFDFVLIELPRPFMERTALELGCPGGFELQHAAAQTDAVLAHLAQALLPALARPEGASRLFIDQLGHAIGTYLVEHYGGVNRGRIHSMGRLSPRILARAQEYLAARLDDGNVSIAAVADACQLSRSHFSRAFRQSTGKTPHEWLLERRLERAAALLRTTDLPIAGIAASCGFADQSHLTRSFSRKLGLTPGDWRSGRRD</sequence>
<dbReference type="EMBL" id="CABPSM010000002">
    <property type="protein sequence ID" value="VVD76519.1"/>
    <property type="molecule type" value="Genomic_DNA"/>
</dbReference>
<reference evidence="5 6" key="1">
    <citation type="submission" date="2019-08" db="EMBL/GenBank/DDBJ databases">
        <authorList>
            <person name="Peeters C."/>
        </authorList>
    </citation>
    <scope>NUCLEOTIDE SEQUENCE [LARGE SCALE GENOMIC DNA]</scope>
    <source>
        <strain evidence="5 6">LMG 31112</strain>
    </source>
</reference>
<dbReference type="GO" id="GO:0003700">
    <property type="term" value="F:DNA-binding transcription factor activity"/>
    <property type="evidence" value="ECO:0007669"/>
    <property type="project" value="InterPro"/>
</dbReference>
<proteinExistence type="predicted"/>
<dbReference type="PROSITE" id="PS00041">
    <property type="entry name" value="HTH_ARAC_FAMILY_1"/>
    <property type="match status" value="1"/>
</dbReference>
<dbReference type="InterPro" id="IPR018062">
    <property type="entry name" value="HTH_AraC-typ_CS"/>
</dbReference>
<keyword evidence="3" id="KW-0804">Transcription</keyword>
<dbReference type="GO" id="GO:0043565">
    <property type="term" value="F:sequence-specific DNA binding"/>
    <property type="evidence" value="ECO:0007669"/>
    <property type="project" value="InterPro"/>
</dbReference>
<name>A0A5E4SRQ4_9BURK</name>
<keyword evidence="2" id="KW-0238">DNA-binding</keyword>
<dbReference type="InterPro" id="IPR050204">
    <property type="entry name" value="AraC_XylS_family_regulators"/>
</dbReference>
<keyword evidence="6" id="KW-1185">Reference proteome</keyword>
<protein>
    <submittedName>
        <fullName evidence="5">AraC family transcriptional regulator</fullName>
    </submittedName>
</protein>
<dbReference type="PROSITE" id="PS01124">
    <property type="entry name" value="HTH_ARAC_FAMILY_2"/>
    <property type="match status" value="1"/>
</dbReference>
<evidence type="ECO:0000313" key="6">
    <source>
        <dbReference type="Proteomes" id="UP000343317"/>
    </source>
</evidence>
<dbReference type="Gene3D" id="1.10.10.60">
    <property type="entry name" value="Homeodomain-like"/>
    <property type="match status" value="2"/>
</dbReference>
<evidence type="ECO:0000256" key="2">
    <source>
        <dbReference type="ARBA" id="ARBA00023125"/>
    </source>
</evidence>
<dbReference type="Proteomes" id="UP000343317">
    <property type="component" value="Unassembled WGS sequence"/>
</dbReference>
<dbReference type="SMART" id="SM00342">
    <property type="entry name" value="HTH_ARAC"/>
    <property type="match status" value="1"/>
</dbReference>
<gene>
    <name evidence="5" type="ORF">PHO31112_00874</name>
</gene>
<dbReference type="InterPro" id="IPR009057">
    <property type="entry name" value="Homeodomain-like_sf"/>
</dbReference>
<keyword evidence="1" id="KW-0805">Transcription regulation</keyword>